<organism evidence="2">
    <name type="scientific">Bicosoecida sp. CB-2014</name>
    <dbReference type="NCBI Taxonomy" id="1486930"/>
    <lineage>
        <taxon>Eukaryota</taxon>
        <taxon>Sar</taxon>
        <taxon>Stramenopiles</taxon>
        <taxon>Bigyra</taxon>
        <taxon>Opalozoa</taxon>
        <taxon>Bicosoecida</taxon>
    </lineage>
</organism>
<reference evidence="2" key="1">
    <citation type="submission" date="2021-01" db="EMBL/GenBank/DDBJ databases">
        <authorList>
            <person name="Corre E."/>
            <person name="Pelletier E."/>
            <person name="Niang G."/>
            <person name="Scheremetjew M."/>
            <person name="Finn R."/>
            <person name="Kale V."/>
            <person name="Holt S."/>
            <person name="Cochrane G."/>
            <person name="Meng A."/>
            <person name="Brown T."/>
            <person name="Cohen L."/>
        </authorList>
    </citation>
    <scope>NUCLEOTIDE SEQUENCE</scope>
    <source>
        <strain evidence="2">Ms1</strain>
    </source>
</reference>
<proteinExistence type="predicted"/>
<keyword evidence="1" id="KW-0812">Transmembrane</keyword>
<keyword evidence="1" id="KW-0472">Membrane</keyword>
<feature type="transmembrane region" description="Helical" evidence="1">
    <location>
        <begin position="360"/>
        <end position="380"/>
    </location>
</feature>
<dbReference type="AlphaFoldDB" id="A0A7S1C668"/>
<name>A0A7S1C668_9STRA</name>
<evidence type="ECO:0000313" key="2">
    <source>
        <dbReference type="EMBL" id="CAD8909278.1"/>
    </source>
</evidence>
<protein>
    <submittedName>
        <fullName evidence="2">Uncharacterized protein</fullName>
    </submittedName>
</protein>
<accession>A0A7S1C668</accession>
<gene>
    <name evidence="2" type="ORF">BSP0115_LOCUS2482</name>
</gene>
<evidence type="ECO:0000256" key="1">
    <source>
        <dbReference type="SAM" id="Phobius"/>
    </source>
</evidence>
<sequence length="402" mass="39820">MAGSAAAQMCGNTTATWTVKANIAAGGNCTDGITAIGNKMYFLTCEPKSYCDAAAGKLGKCKVAPVYGAACTKAADCAIPAGAPFRQLHCAAANATNPNATKTCHYMSPLGDSCMDNADCAVGTCMDKVCKGGVAAGGDCSGAKMGSCMNGLYCKAGTNNGTATHKCAAKGADGAACAAAAAGADCTSGMCNTETMKCASEFSLDAGTKASFPLLCKSGYTNAAKVCATTRTNATVATGGMCTKMDSSQCKQATDVCVCKGAQKGTCTAFIKPDIATLAKAAEDCAASSGCASEEVAPGTCLEEKCGDKIMAYQCAFAEATLAASGAPSDAFDNIKEEYGCTAHGSGSGPGTPGKGLSTGVIIAIIAGAVVVLGGAAYCCTRKKKDDTFSEIDGGSGSYTRA</sequence>
<dbReference type="EMBL" id="HBFS01003568">
    <property type="protein sequence ID" value="CAD8909278.1"/>
    <property type="molecule type" value="Transcribed_RNA"/>
</dbReference>
<keyword evidence="1" id="KW-1133">Transmembrane helix</keyword>